<evidence type="ECO:0000256" key="1">
    <source>
        <dbReference type="ARBA" id="ARBA00022837"/>
    </source>
</evidence>
<dbReference type="InterPro" id="IPR002048">
    <property type="entry name" value="EF_hand_dom"/>
</dbReference>
<dbReference type="VEuPathDB" id="FungiDB:ASPZODRAFT_18665"/>
<feature type="domain" description="EF-hand" evidence="2">
    <location>
        <begin position="9"/>
        <end position="44"/>
    </location>
</feature>
<dbReference type="Pfam" id="PF13499">
    <property type="entry name" value="EF-hand_7"/>
    <property type="match status" value="1"/>
</dbReference>
<dbReference type="Proteomes" id="UP000184188">
    <property type="component" value="Unassembled WGS sequence"/>
</dbReference>
<feature type="domain" description="EF-hand" evidence="2">
    <location>
        <begin position="47"/>
        <end position="81"/>
    </location>
</feature>
<dbReference type="OrthoDB" id="444540at2759"/>
<protein>
    <recommendedName>
        <fullName evidence="2">EF-hand domain-containing protein</fullName>
    </recommendedName>
</protein>
<dbReference type="InterPro" id="IPR011992">
    <property type="entry name" value="EF-hand-dom_pair"/>
</dbReference>
<gene>
    <name evidence="3" type="ORF">ASPZODRAFT_18665</name>
</gene>
<name>A0A1L9SBB6_9EURO</name>
<proteinExistence type="predicted"/>
<reference evidence="4" key="1">
    <citation type="journal article" date="2017" name="Genome Biol.">
        <title>Comparative genomics reveals high biological diversity and specific adaptations in the industrially and medically important fungal genus Aspergillus.</title>
        <authorList>
            <person name="de Vries R.P."/>
            <person name="Riley R."/>
            <person name="Wiebenga A."/>
            <person name="Aguilar-Osorio G."/>
            <person name="Amillis S."/>
            <person name="Uchima C.A."/>
            <person name="Anderluh G."/>
            <person name="Asadollahi M."/>
            <person name="Askin M."/>
            <person name="Barry K."/>
            <person name="Battaglia E."/>
            <person name="Bayram O."/>
            <person name="Benocci T."/>
            <person name="Braus-Stromeyer S.A."/>
            <person name="Caldana C."/>
            <person name="Canovas D."/>
            <person name="Cerqueira G.C."/>
            <person name="Chen F."/>
            <person name="Chen W."/>
            <person name="Choi C."/>
            <person name="Clum A."/>
            <person name="Dos Santos R.A."/>
            <person name="Damasio A.R."/>
            <person name="Diallinas G."/>
            <person name="Emri T."/>
            <person name="Fekete E."/>
            <person name="Flipphi M."/>
            <person name="Freyberg S."/>
            <person name="Gallo A."/>
            <person name="Gournas C."/>
            <person name="Habgood R."/>
            <person name="Hainaut M."/>
            <person name="Harispe M.L."/>
            <person name="Henrissat B."/>
            <person name="Hilden K.S."/>
            <person name="Hope R."/>
            <person name="Hossain A."/>
            <person name="Karabika E."/>
            <person name="Karaffa L."/>
            <person name="Karanyi Z."/>
            <person name="Krasevec N."/>
            <person name="Kuo A."/>
            <person name="Kusch H."/>
            <person name="LaButti K."/>
            <person name="Lagendijk E.L."/>
            <person name="Lapidus A."/>
            <person name="Levasseur A."/>
            <person name="Lindquist E."/>
            <person name="Lipzen A."/>
            <person name="Logrieco A.F."/>
            <person name="MacCabe A."/>
            <person name="Maekelae M.R."/>
            <person name="Malavazi I."/>
            <person name="Melin P."/>
            <person name="Meyer V."/>
            <person name="Mielnichuk N."/>
            <person name="Miskei M."/>
            <person name="Molnar A.P."/>
            <person name="Mule G."/>
            <person name="Ngan C.Y."/>
            <person name="Orejas M."/>
            <person name="Orosz E."/>
            <person name="Ouedraogo J.P."/>
            <person name="Overkamp K.M."/>
            <person name="Park H.-S."/>
            <person name="Perrone G."/>
            <person name="Piumi F."/>
            <person name="Punt P.J."/>
            <person name="Ram A.F."/>
            <person name="Ramon A."/>
            <person name="Rauscher S."/>
            <person name="Record E."/>
            <person name="Riano-Pachon D.M."/>
            <person name="Robert V."/>
            <person name="Roehrig J."/>
            <person name="Ruller R."/>
            <person name="Salamov A."/>
            <person name="Salih N.S."/>
            <person name="Samson R.A."/>
            <person name="Sandor E."/>
            <person name="Sanguinetti M."/>
            <person name="Schuetze T."/>
            <person name="Sepcic K."/>
            <person name="Shelest E."/>
            <person name="Sherlock G."/>
            <person name="Sophianopoulou V."/>
            <person name="Squina F.M."/>
            <person name="Sun H."/>
            <person name="Susca A."/>
            <person name="Todd R.B."/>
            <person name="Tsang A."/>
            <person name="Unkles S.E."/>
            <person name="van de Wiele N."/>
            <person name="van Rossen-Uffink D."/>
            <person name="Oliveira J.V."/>
            <person name="Vesth T.C."/>
            <person name="Visser J."/>
            <person name="Yu J.-H."/>
            <person name="Zhou M."/>
            <person name="Andersen M.R."/>
            <person name="Archer D.B."/>
            <person name="Baker S.E."/>
            <person name="Benoit I."/>
            <person name="Brakhage A.A."/>
            <person name="Braus G.H."/>
            <person name="Fischer R."/>
            <person name="Frisvad J.C."/>
            <person name="Goldman G.H."/>
            <person name="Houbraken J."/>
            <person name="Oakley B."/>
            <person name="Pocsi I."/>
            <person name="Scazzocchio C."/>
            <person name="Seiboth B."/>
            <person name="vanKuyk P.A."/>
            <person name="Wortman J."/>
            <person name="Dyer P.S."/>
            <person name="Grigoriev I.V."/>
        </authorList>
    </citation>
    <scope>NUCLEOTIDE SEQUENCE [LARGE SCALE GENOMIC DNA]</scope>
    <source>
        <strain evidence="4">CBS 506.65</strain>
    </source>
</reference>
<dbReference type="SUPFAM" id="SSF47473">
    <property type="entry name" value="EF-hand"/>
    <property type="match status" value="1"/>
</dbReference>
<dbReference type="PROSITE" id="PS50222">
    <property type="entry name" value="EF_HAND_2"/>
    <property type="match status" value="2"/>
</dbReference>
<dbReference type="GO" id="GO:0005509">
    <property type="term" value="F:calcium ion binding"/>
    <property type="evidence" value="ECO:0007669"/>
    <property type="project" value="InterPro"/>
</dbReference>
<organism evidence="3 4">
    <name type="scientific">Penicilliopsis zonata CBS 506.65</name>
    <dbReference type="NCBI Taxonomy" id="1073090"/>
    <lineage>
        <taxon>Eukaryota</taxon>
        <taxon>Fungi</taxon>
        <taxon>Dikarya</taxon>
        <taxon>Ascomycota</taxon>
        <taxon>Pezizomycotina</taxon>
        <taxon>Eurotiomycetes</taxon>
        <taxon>Eurotiomycetidae</taxon>
        <taxon>Eurotiales</taxon>
        <taxon>Aspergillaceae</taxon>
        <taxon>Penicilliopsis</taxon>
    </lineage>
</organism>
<evidence type="ECO:0000313" key="4">
    <source>
        <dbReference type="Proteomes" id="UP000184188"/>
    </source>
</evidence>
<sequence length="81" mass="9061">MAEAKGTQGFYEELKTLFQQADKSGEGKLALPEFKTAVKGSNSGSRLTDDQLESMFAFYDEGKTGFVSFDDVWKKMNSMMK</sequence>
<accession>A0A1L9SBB6</accession>
<dbReference type="EMBL" id="KV878348">
    <property type="protein sequence ID" value="OJJ44475.1"/>
    <property type="molecule type" value="Genomic_DNA"/>
</dbReference>
<dbReference type="Gene3D" id="1.10.238.10">
    <property type="entry name" value="EF-hand"/>
    <property type="match status" value="1"/>
</dbReference>
<dbReference type="AlphaFoldDB" id="A0A1L9SBB6"/>
<dbReference type="RefSeq" id="XP_022578985.1">
    <property type="nucleotide sequence ID" value="XM_022727263.1"/>
</dbReference>
<keyword evidence="1" id="KW-0106">Calcium</keyword>
<dbReference type="GeneID" id="34613727"/>
<evidence type="ECO:0000259" key="2">
    <source>
        <dbReference type="PROSITE" id="PS50222"/>
    </source>
</evidence>
<dbReference type="InterPro" id="IPR018247">
    <property type="entry name" value="EF_Hand_1_Ca_BS"/>
</dbReference>
<dbReference type="PROSITE" id="PS00018">
    <property type="entry name" value="EF_HAND_1"/>
    <property type="match status" value="1"/>
</dbReference>
<keyword evidence="4" id="KW-1185">Reference proteome</keyword>
<evidence type="ECO:0000313" key="3">
    <source>
        <dbReference type="EMBL" id="OJJ44475.1"/>
    </source>
</evidence>